<dbReference type="Gene3D" id="2.60.40.10">
    <property type="entry name" value="Immunoglobulins"/>
    <property type="match status" value="5"/>
</dbReference>
<evidence type="ECO:0000313" key="6">
    <source>
        <dbReference type="Proteomes" id="UP000515369"/>
    </source>
</evidence>
<dbReference type="Proteomes" id="UP000515369">
    <property type="component" value="Chromosome"/>
</dbReference>
<evidence type="ECO:0000313" key="5">
    <source>
        <dbReference type="EMBL" id="QMW02874.1"/>
    </source>
</evidence>
<dbReference type="InterPro" id="IPR013783">
    <property type="entry name" value="Ig-like_fold"/>
</dbReference>
<dbReference type="CDD" id="cd00063">
    <property type="entry name" value="FN3"/>
    <property type="match status" value="1"/>
</dbReference>
<dbReference type="EMBL" id="CP059732">
    <property type="protein sequence ID" value="QMW02874.1"/>
    <property type="molecule type" value="Genomic_DNA"/>
</dbReference>
<dbReference type="PANTHER" id="PTHR13817:SF73">
    <property type="entry name" value="FIBRONECTIN TYPE-III DOMAIN-CONTAINING PROTEIN"/>
    <property type="match status" value="1"/>
</dbReference>
<dbReference type="InterPro" id="IPR050964">
    <property type="entry name" value="Striated_Muscle_Regulatory"/>
</dbReference>
<evidence type="ECO:0000256" key="2">
    <source>
        <dbReference type="SAM" id="MobiDB-lite"/>
    </source>
</evidence>
<dbReference type="SMART" id="SM00060">
    <property type="entry name" value="FN3"/>
    <property type="match status" value="4"/>
</dbReference>
<reference evidence="5 6" key="1">
    <citation type="submission" date="2020-07" db="EMBL/GenBank/DDBJ databases">
        <title>Spirosoma foliorum sp. nov., isolated from the leaves on the Nejang mountain Korea, Republic of.</title>
        <authorList>
            <person name="Ho H."/>
            <person name="Lee Y.-J."/>
            <person name="Nurcahyanto D.-A."/>
            <person name="Kim S.-G."/>
        </authorList>
    </citation>
    <scope>NUCLEOTIDE SEQUENCE [LARGE SCALE GENOMIC DNA]</scope>
    <source>
        <strain evidence="5 6">PL0136</strain>
    </source>
</reference>
<accession>A0A7G5GVI2</accession>
<organism evidence="5 6">
    <name type="scientific">Spirosoma foliorum</name>
    <dbReference type="NCBI Taxonomy" id="2710596"/>
    <lineage>
        <taxon>Bacteria</taxon>
        <taxon>Pseudomonadati</taxon>
        <taxon>Bacteroidota</taxon>
        <taxon>Cytophagia</taxon>
        <taxon>Cytophagales</taxon>
        <taxon>Cytophagaceae</taxon>
        <taxon>Spirosoma</taxon>
    </lineage>
</organism>
<keyword evidence="3" id="KW-0732">Signal</keyword>
<feature type="signal peptide" evidence="3">
    <location>
        <begin position="1"/>
        <end position="20"/>
    </location>
</feature>
<dbReference type="InterPro" id="IPR003961">
    <property type="entry name" value="FN3_dom"/>
</dbReference>
<dbReference type="AlphaFoldDB" id="A0A7G5GVI2"/>
<evidence type="ECO:0000256" key="3">
    <source>
        <dbReference type="SAM" id="SignalP"/>
    </source>
</evidence>
<gene>
    <name evidence="5" type="ORF">H3H32_34115</name>
</gene>
<dbReference type="PANTHER" id="PTHR13817">
    <property type="entry name" value="TITIN"/>
    <property type="match status" value="1"/>
</dbReference>
<keyword evidence="1" id="KW-0677">Repeat</keyword>
<evidence type="ECO:0000259" key="4">
    <source>
        <dbReference type="PROSITE" id="PS50853"/>
    </source>
</evidence>
<feature type="domain" description="Fibronectin type-III" evidence="4">
    <location>
        <begin position="329"/>
        <end position="427"/>
    </location>
</feature>
<feature type="region of interest" description="Disordered" evidence="2">
    <location>
        <begin position="21"/>
        <end position="44"/>
    </location>
</feature>
<feature type="compositionally biased region" description="Low complexity" evidence="2">
    <location>
        <begin position="21"/>
        <end position="41"/>
    </location>
</feature>
<dbReference type="InterPro" id="IPR036116">
    <property type="entry name" value="FN3_sf"/>
</dbReference>
<feature type="domain" description="Fibronectin type-III" evidence="4">
    <location>
        <begin position="524"/>
        <end position="618"/>
    </location>
</feature>
<dbReference type="KEGG" id="sfol:H3H32_34115"/>
<name>A0A7G5GVI2_9BACT</name>
<dbReference type="SUPFAM" id="SSF49265">
    <property type="entry name" value="Fibronectin type III"/>
    <property type="match status" value="2"/>
</dbReference>
<keyword evidence="6" id="KW-1185">Reference proteome</keyword>
<feature type="chain" id="PRO_5028944633" description="Fibronectin type-III domain-containing protein" evidence="3">
    <location>
        <begin position="21"/>
        <end position="708"/>
    </location>
</feature>
<sequence>MKVFVTLLVLFMGMSGSSLMAQRAPGPTTPAATRPPAQTATSSNDTHFELSMIGRAFGDSVVVRWAPHNIILYREINRSGGYILTRRSLGANGRLQVDFQKDVKVWTLNEWKQRVSRTDSLAAACAQLIYGKSSVLQSANDPVTLDKLMQQKSRDDFQLMFLLMLADENARHAEGMGLGYIDRAVKKGVQYFYYLTPRYDGKLLSVDEQKVLVSNVGPYTRPPMPVVRAEQKDHAIKLVWDRQVTDELFSAYYIERSQDGGRTFRRMNRMPYTQAPIQSEQALYSYVDSLKQNYVKYQYRVVGISPFAERSIPSPVITAQGVDLTPPVGARNVQAKHLSGSKVRITWEQPSMSSDFAGYIIARGSDENKPLSPLTKQVLGKTVREYVDETANPYEKTFYKVIAIDTAKNSNPSMAAYCTFKDVTGPAKPKNLQGYIDTTGFVRIVWDPNKEPDILGYAVLMANQADHVFTNRTSSYLPTSVFEDRTTLTTLTKKLYYRVVAYDKNYNPSPPSDMLELARPDKVAPTSPVISDYVASDTAIALRWVASISEDVREQVLYRRGANTENWHELGKLTPKQNSYVDQQVKPNTQYSYMLVAIDSAGLRSGESFPLNTSTLQMVPRPAKQLSVQVSPDGKTVVLNWKHPDQYARFVIYRSNEAKILRSYDAVNRELTFTDRAVQKGQYEYAVKVIYQDGRESGLSNRVKIDVN</sequence>
<proteinExistence type="predicted"/>
<dbReference type="RefSeq" id="WP_182460166.1">
    <property type="nucleotide sequence ID" value="NZ_CP059732.1"/>
</dbReference>
<evidence type="ECO:0000256" key="1">
    <source>
        <dbReference type="ARBA" id="ARBA00022737"/>
    </source>
</evidence>
<protein>
    <recommendedName>
        <fullName evidence="4">Fibronectin type-III domain-containing protein</fullName>
    </recommendedName>
</protein>
<dbReference type="PROSITE" id="PS50853">
    <property type="entry name" value="FN3"/>
    <property type="match status" value="2"/>
</dbReference>